<feature type="compositionally biased region" description="Polar residues" evidence="1">
    <location>
        <begin position="229"/>
        <end position="238"/>
    </location>
</feature>
<evidence type="ECO:0000313" key="2">
    <source>
        <dbReference type="EMBL" id="MFB9073255.1"/>
    </source>
</evidence>
<dbReference type="Proteomes" id="UP001589575">
    <property type="component" value="Unassembled WGS sequence"/>
</dbReference>
<feature type="compositionally biased region" description="Basic residues" evidence="1">
    <location>
        <begin position="213"/>
        <end position="223"/>
    </location>
</feature>
<feature type="region of interest" description="Disordered" evidence="1">
    <location>
        <begin position="213"/>
        <end position="246"/>
    </location>
</feature>
<organism evidence="2 3">
    <name type="scientific">Citricoccus parietis</name>
    <dbReference type="NCBI Taxonomy" id="592307"/>
    <lineage>
        <taxon>Bacteria</taxon>
        <taxon>Bacillati</taxon>
        <taxon>Actinomycetota</taxon>
        <taxon>Actinomycetes</taxon>
        <taxon>Micrococcales</taxon>
        <taxon>Micrococcaceae</taxon>
        <taxon>Citricoccus</taxon>
    </lineage>
</organism>
<dbReference type="EMBL" id="JBHMFI010000001">
    <property type="protein sequence ID" value="MFB9073255.1"/>
    <property type="molecule type" value="Genomic_DNA"/>
</dbReference>
<proteinExistence type="predicted"/>
<accession>A0ABV5G2V5</accession>
<protein>
    <recommendedName>
        <fullName evidence="4">Basic proline-rich protein</fullName>
    </recommendedName>
</protein>
<evidence type="ECO:0000313" key="3">
    <source>
        <dbReference type="Proteomes" id="UP001589575"/>
    </source>
</evidence>
<keyword evidence="3" id="KW-1185">Reference proteome</keyword>
<gene>
    <name evidence="2" type="ORF">ACFFX0_19460</name>
</gene>
<feature type="region of interest" description="Disordered" evidence="1">
    <location>
        <begin position="1"/>
        <end position="109"/>
    </location>
</feature>
<feature type="compositionally biased region" description="Low complexity" evidence="1">
    <location>
        <begin position="139"/>
        <end position="154"/>
    </location>
</feature>
<evidence type="ECO:0000256" key="1">
    <source>
        <dbReference type="SAM" id="MobiDB-lite"/>
    </source>
</evidence>
<comment type="caution">
    <text evidence="2">The sequence shown here is derived from an EMBL/GenBank/DDBJ whole genome shotgun (WGS) entry which is preliminary data.</text>
</comment>
<sequence>MPPAPDPFRSGPPPRPGETPSPRPVPTGPPPRPWQRPTGNCPVPGRPGWRGCWSAHRGWRTMPAPRHVRPPSGPESRPAVRGDRRPRARLRSGSRAQPRPPVRPPQHIPRVAALPTVALTALMLDRNWPILTCSSSIATRASPADSSASSARSAARPRRRSLRSRNAVPAGERQSRAERLWTDSATPRVPVPTSRNSSTTWYSWATAASRRRSCCSSPKRRSRAVPTAGHNTSGSMTGSGRVPPTSPWTTGVPPWGSVMPVLPPCTAPVSAGHSPFSPAALDARQSRRAPRGCQGLVGISPEQSVRCGGPHRGAGHDRGRCPAVVGHGIHPAAPARLSP</sequence>
<name>A0ABV5G2V5_9MICC</name>
<evidence type="ECO:0008006" key="4">
    <source>
        <dbReference type="Google" id="ProtNLM"/>
    </source>
</evidence>
<feature type="region of interest" description="Disordered" evidence="1">
    <location>
        <begin position="139"/>
        <end position="199"/>
    </location>
</feature>
<feature type="compositionally biased region" description="Pro residues" evidence="1">
    <location>
        <begin position="98"/>
        <end position="107"/>
    </location>
</feature>
<reference evidence="2 3" key="1">
    <citation type="submission" date="2024-09" db="EMBL/GenBank/DDBJ databases">
        <authorList>
            <person name="Sun Q."/>
            <person name="Mori K."/>
        </authorList>
    </citation>
    <scope>NUCLEOTIDE SEQUENCE [LARGE SCALE GENOMIC DNA]</scope>
    <source>
        <strain evidence="2 3">CCM 7609</strain>
    </source>
</reference>
<feature type="compositionally biased region" description="Pro residues" evidence="1">
    <location>
        <begin position="1"/>
        <end position="34"/>
    </location>
</feature>